<sequence length="445" mass="50615">MSNTARHAPTIESLATETMQHILLFAFSPFTLPKGTTDYALMKRYAWFASMARISRSWPAAVYPLLYKSVVLLTNRAASRFLRTLRHEPTLRAVVRVLVLPGWTGVDLEIHKTWSGPRQSVYRDIARLCTDVRTLAVGNAYRETVLSSKAPWINDIKDLRINIMTITGDCTVPRLPSLRILRLYGPNKALLTSVRVDFGPVGNLESLHLRSMVFGRTHYEAVLSLCTSLTTLMCTRVLVRTLPTGPPVFVSPSEWTLPLRRTLTTLSLSGCSPVRTLRELKMLTTLYVDIAALPTASGMEGGAWLPESLVEVTITTAASQNLQMKVASLFSPWDYARRAWEVIQSDSTRLPRLRTIRLQVDVYRESSIRTFTLCSFVLRQLAQDRDRAFEMNLNIKFYRDGDSFDWPWPKFERPPRPSPLRRLSALLKGKNRQLFRISSSRDTEH</sequence>
<dbReference type="InterPro" id="IPR032675">
    <property type="entry name" value="LRR_dom_sf"/>
</dbReference>
<protein>
    <submittedName>
        <fullName evidence="1">Uncharacterized protein</fullName>
    </submittedName>
</protein>
<dbReference type="AlphaFoldDB" id="A0A165DVU3"/>
<dbReference type="EMBL" id="KV426187">
    <property type="protein sequence ID" value="KZV85482.1"/>
    <property type="molecule type" value="Genomic_DNA"/>
</dbReference>
<proteinExistence type="predicted"/>
<keyword evidence="2" id="KW-1185">Reference proteome</keyword>
<evidence type="ECO:0000313" key="1">
    <source>
        <dbReference type="EMBL" id="KZV85482.1"/>
    </source>
</evidence>
<dbReference type="SUPFAM" id="SSF52047">
    <property type="entry name" value="RNI-like"/>
    <property type="match status" value="1"/>
</dbReference>
<accession>A0A165DVU3</accession>
<dbReference type="InParanoid" id="A0A165DVU3"/>
<organism evidence="1 2">
    <name type="scientific">Exidia glandulosa HHB12029</name>
    <dbReference type="NCBI Taxonomy" id="1314781"/>
    <lineage>
        <taxon>Eukaryota</taxon>
        <taxon>Fungi</taxon>
        <taxon>Dikarya</taxon>
        <taxon>Basidiomycota</taxon>
        <taxon>Agaricomycotina</taxon>
        <taxon>Agaricomycetes</taxon>
        <taxon>Auriculariales</taxon>
        <taxon>Exidiaceae</taxon>
        <taxon>Exidia</taxon>
    </lineage>
</organism>
<dbReference type="Proteomes" id="UP000077266">
    <property type="component" value="Unassembled WGS sequence"/>
</dbReference>
<reference evidence="1 2" key="1">
    <citation type="journal article" date="2016" name="Mol. Biol. Evol.">
        <title>Comparative Genomics of Early-Diverging Mushroom-Forming Fungi Provides Insights into the Origins of Lignocellulose Decay Capabilities.</title>
        <authorList>
            <person name="Nagy L.G."/>
            <person name="Riley R."/>
            <person name="Tritt A."/>
            <person name="Adam C."/>
            <person name="Daum C."/>
            <person name="Floudas D."/>
            <person name="Sun H."/>
            <person name="Yadav J.S."/>
            <person name="Pangilinan J."/>
            <person name="Larsson K.H."/>
            <person name="Matsuura K."/>
            <person name="Barry K."/>
            <person name="Labutti K."/>
            <person name="Kuo R."/>
            <person name="Ohm R.A."/>
            <person name="Bhattacharya S.S."/>
            <person name="Shirouzu T."/>
            <person name="Yoshinaga Y."/>
            <person name="Martin F.M."/>
            <person name="Grigoriev I.V."/>
            <person name="Hibbett D.S."/>
        </authorList>
    </citation>
    <scope>NUCLEOTIDE SEQUENCE [LARGE SCALE GENOMIC DNA]</scope>
    <source>
        <strain evidence="1 2">HHB12029</strain>
    </source>
</reference>
<evidence type="ECO:0000313" key="2">
    <source>
        <dbReference type="Proteomes" id="UP000077266"/>
    </source>
</evidence>
<dbReference type="Gene3D" id="3.80.10.10">
    <property type="entry name" value="Ribonuclease Inhibitor"/>
    <property type="match status" value="1"/>
</dbReference>
<gene>
    <name evidence="1" type="ORF">EXIGLDRAFT_775534</name>
</gene>
<name>A0A165DVU3_EXIGL</name>